<dbReference type="Proteomes" id="UP000183658">
    <property type="component" value="Unassembled WGS sequence"/>
</dbReference>
<gene>
    <name evidence="2" type="ORF">SAMN05444355_102170</name>
</gene>
<keyword evidence="1" id="KW-0812">Transmembrane</keyword>
<dbReference type="AlphaFoldDB" id="A0A1H9FEJ5"/>
<evidence type="ECO:0000313" key="2">
    <source>
        <dbReference type="EMBL" id="SEQ36360.1"/>
    </source>
</evidence>
<keyword evidence="1" id="KW-0472">Membrane</keyword>
<evidence type="ECO:0000313" key="3">
    <source>
        <dbReference type="Proteomes" id="UP000183658"/>
    </source>
</evidence>
<proteinExistence type="predicted"/>
<keyword evidence="1" id="KW-1133">Transmembrane helix</keyword>
<organism evidence="2 3">
    <name type="scientific">Flavobacterium frigoris</name>
    <dbReference type="NCBI Taxonomy" id="229204"/>
    <lineage>
        <taxon>Bacteria</taxon>
        <taxon>Pseudomonadati</taxon>
        <taxon>Bacteroidota</taxon>
        <taxon>Flavobacteriia</taxon>
        <taxon>Flavobacteriales</taxon>
        <taxon>Flavobacteriaceae</taxon>
        <taxon>Flavobacterium</taxon>
    </lineage>
</organism>
<evidence type="ECO:0008006" key="4">
    <source>
        <dbReference type="Google" id="ProtNLM"/>
    </source>
</evidence>
<name>A0A1H9FEJ5_FLAFI</name>
<accession>A0A1H9FEJ5</accession>
<protein>
    <recommendedName>
        <fullName evidence="4">Transmembrane protein</fullName>
    </recommendedName>
</protein>
<reference evidence="3" key="1">
    <citation type="submission" date="2016-10" db="EMBL/GenBank/DDBJ databases">
        <authorList>
            <person name="Varghese N."/>
            <person name="Submissions S."/>
        </authorList>
    </citation>
    <scope>NUCLEOTIDE SEQUENCE [LARGE SCALE GENOMIC DNA]</scope>
    <source>
        <strain evidence="3">DSM 15719</strain>
    </source>
</reference>
<keyword evidence="3" id="KW-1185">Reference proteome</keyword>
<feature type="transmembrane region" description="Helical" evidence="1">
    <location>
        <begin position="35"/>
        <end position="52"/>
    </location>
</feature>
<dbReference type="EMBL" id="FOFZ01000002">
    <property type="protein sequence ID" value="SEQ36360.1"/>
    <property type="molecule type" value="Genomic_DNA"/>
</dbReference>
<sequence>MKNFAIKVVWFTTAFVFVFAGLCLTDIVVPILLSLLIFGELLILFMVYTVLTDKYTTTKTFKDWYGDHPMNTLDD</sequence>
<evidence type="ECO:0000256" key="1">
    <source>
        <dbReference type="SAM" id="Phobius"/>
    </source>
</evidence>
<dbReference type="RefSeq" id="WP_074721446.1">
    <property type="nucleotide sequence ID" value="NZ_CBCRVS010000001.1"/>
</dbReference>